<evidence type="ECO:0000313" key="3">
    <source>
        <dbReference type="EMBL" id="KAK7752648.1"/>
    </source>
</evidence>
<feature type="compositionally biased region" description="Polar residues" evidence="1">
    <location>
        <begin position="1"/>
        <end position="14"/>
    </location>
</feature>
<comment type="caution">
    <text evidence="3">The sequence shown here is derived from an EMBL/GenBank/DDBJ whole genome shotgun (WGS) entry which is preliminary data.</text>
</comment>
<feature type="region of interest" description="Disordered" evidence="1">
    <location>
        <begin position="1"/>
        <end position="21"/>
    </location>
</feature>
<dbReference type="PANTHER" id="PTHR22891">
    <property type="entry name" value="EUKARYOTIC TRANSLATION INITIATION FACTOR 2C"/>
    <property type="match status" value="1"/>
</dbReference>
<reference evidence="3 4" key="1">
    <citation type="submission" date="2024-02" db="EMBL/GenBank/DDBJ databases">
        <title>De novo assembly and annotation of 12 fungi associated with fruit tree decline syndrome in Ontario, Canada.</title>
        <authorList>
            <person name="Sulman M."/>
            <person name="Ellouze W."/>
            <person name="Ilyukhin E."/>
        </authorList>
    </citation>
    <scope>NUCLEOTIDE SEQUENCE [LARGE SCALE GENOMIC DNA]</scope>
    <source>
        <strain evidence="3 4">M11/M66-122</strain>
    </source>
</reference>
<dbReference type="SMART" id="SM01163">
    <property type="entry name" value="DUF1785"/>
    <property type="match status" value="1"/>
</dbReference>
<dbReference type="InterPro" id="IPR032474">
    <property type="entry name" value="Argonaute_N"/>
</dbReference>
<sequence>MAVQAQDITKSTRPFPTRPGYGTRGDRVQLWANYVDLGVPIVLKFYRYEIDTSPTVVGKKLERVVDLFINGEQMADFRRDVVTDFKKTLISRKDLGAIKGKTFKVSYFGEHEKPTDDVTHQIRLVFQYVLPVDKLLDYVKSDQLAKQYPQKSEMIQSLNIFLNHFAKSNPNLITLGAHKTFTPAHKIDLDVGMQGLRGYFASVRLATNRVLINVNITHSAFFRAITLAELMQLFKSRFDRKRSKGKLGNANADMLFALHYFLQGVRIMTKPHRGGVGFPIKTIKGLATTGDGRNQNNAPQVKKSGANANEIKIWVEPEAKGSSGKYVLLSEYLQDSKKRTPSLA</sequence>
<dbReference type="Pfam" id="PF16486">
    <property type="entry name" value="ArgoN"/>
    <property type="match status" value="1"/>
</dbReference>
<evidence type="ECO:0000256" key="1">
    <source>
        <dbReference type="SAM" id="MobiDB-lite"/>
    </source>
</evidence>
<dbReference type="AlphaFoldDB" id="A0AAN9V356"/>
<evidence type="ECO:0000259" key="2">
    <source>
        <dbReference type="SMART" id="SM01163"/>
    </source>
</evidence>
<dbReference type="Pfam" id="PF08699">
    <property type="entry name" value="ArgoL1"/>
    <property type="match status" value="1"/>
</dbReference>
<name>A0AAN9V356_9PEZI</name>
<feature type="domain" description="Argonaute linker 1" evidence="2">
    <location>
        <begin position="173"/>
        <end position="224"/>
    </location>
</feature>
<gene>
    <name evidence="3" type="ORF">SLS62_005417</name>
</gene>
<proteinExistence type="predicted"/>
<keyword evidence="4" id="KW-1185">Reference proteome</keyword>
<accession>A0AAN9V356</accession>
<dbReference type="Proteomes" id="UP001320420">
    <property type="component" value="Unassembled WGS sequence"/>
</dbReference>
<dbReference type="InterPro" id="IPR014811">
    <property type="entry name" value="ArgoL1"/>
</dbReference>
<evidence type="ECO:0000313" key="4">
    <source>
        <dbReference type="Proteomes" id="UP001320420"/>
    </source>
</evidence>
<dbReference type="EMBL" id="JAKJXP020000036">
    <property type="protein sequence ID" value="KAK7752648.1"/>
    <property type="molecule type" value="Genomic_DNA"/>
</dbReference>
<organism evidence="3 4">
    <name type="scientific">Diatrype stigma</name>
    <dbReference type="NCBI Taxonomy" id="117547"/>
    <lineage>
        <taxon>Eukaryota</taxon>
        <taxon>Fungi</taxon>
        <taxon>Dikarya</taxon>
        <taxon>Ascomycota</taxon>
        <taxon>Pezizomycotina</taxon>
        <taxon>Sordariomycetes</taxon>
        <taxon>Xylariomycetidae</taxon>
        <taxon>Xylariales</taxon>
        <taxon>Diatrypaceae</taxon>
        <taxon>Diatrype</taxon>
    </lineage>
</organism>
<protein>
    <recommendedName>
        <fullName evidence="2">Argonaute linker 1 domain-containing protein</fullName>
    </recommendedName>
</protein>